<evidence type="ECO:0000313" key="1">
    <source>
        <dbReference type="EMBL" id="KAJ9116599.1"/>
    </source>
</evidence>
<reference evidence="1" key="1">
    <citation type="submission" date="2023-04" db="EMBL/GenBank/DDBJ databases">
        <title>Draft Genome sequencing of Naganishia species isolated from polar environments using Oxford Nanopore Technology.</title>
        <authorList>
            <person name="Leo P."/>
            <person name="Venkateswaran K."/>
        </authorList>
    </citation>
    <scope>NUCLEOTIDE SEQUENCE</scope>
    <source>
        <strain evidence="1">MNA-CCFEE 5262</strain>
    </source>
</reference>
<evidence type="ECO:0000313" key="2">
    <source>
        <dbReference type="Proteomes" id="UP001230649"/>
    </source>
</evidence>
<dbReference type="Proteomes" id="UP001230649">
    <property type="component" value="Unassembled WGS sequence"/>
</dbReference>
<keyword evidence="2" id="KW-1185">Reference proteome</keyword>
<gene>
    <name evidence="1" type="ORF">QFC20_000532</name>
</gene>
<organism evidence="1 2">
    <name type="scientific">Naganishia adeliensis</name>
    <dbReference type="NCBI Taxonomy" id="92952"/>
    <lineage>
        <taxon>Eukaryota</taxon>
        <taxon>Fungi</taxon>
        <taxon>Dikarya</taxon>
        <taxon>Basidiomycota</taxon>
        <taxon>Agaricomycotina</taxon>
        <taxon>Tremellomycetes</taxon>
        <taxon>Filobasidiales</taxon>
        <taxon>Filobasidiaceae</taxon>
        <taxon>Naganishia</taxon>
    </lineage>
</organism>
<accession>A0ACC2WZL0</accession>
<sequence>MPILHVCLRSTGTYGKVYKALPISSRPTDRPDDPPLPPIVAIKKFKPDKEGDVITYTGLSQSAIREISLNRELSRGFVLHKAQSMKGTVTAVKRVRGNSEALEIERQLEAYPSDSDSQQEDRPLASRVGKGTDQDRKEYSHDQEHDHPPCENFARLVEVILEEKAVYMVFEYAEHDLLALRANIPIPTLKSLLHQLLIGTAHLHAHSIIHRDLKPANILVNSRGIVKIGDLGLARIGRAPLQPLWNGDKVVVTIWYRSPELLLGARHYTVAIDLWAIGCIFAELLSLRPIFKGEEAKMDPNAIHAQAAQQVCRTLTLDPHADMYSSFGPMAVRRQKQQAAAYNQMNAGAAGIANGPQVGILGVKGIPYQGDQMAKIVEVLGTPERKRPTGSFSDMNTTDTILSFLRIENSRTMARYRSHARLPAVRLTEPLATWYGSRSRSEEGYKLLTQLFEFDPMKRITAKQAITHDYFTSEQPKPMRNAFARSQYVYPPRRVTQEIDGDPKMKAQSIANARTSMGNQLPAANLARPMSSIGVIGGANTGAGMAGNPGGLLARKKTRM</sequence>
<comment type="caution">
    <text evidence="1">The sequence shown here is derived from an EMBL/GenBank/DDBJ whole genome shotgun (WGS) entry which is preliminary data.</text>
</comment>
<proteinExistence type="predicted"/>
<name>A0ACC2WZL0_9TREE</name>
<dbReference type="EMBL" id="JASBWS010000003">
    <property type="protein sequence ID" value="KAJ9116599.1"/>
    <property type="molecule type" value="Genomic_DNA"/>
</dbReference>
<protein>
    <submittedName>
        <fullName evidence="1">Uncharacterized protein</fullName>
    </submittedName>
</protein>